<reference evidence="6" key="1">
    <citation type="submission" date="2018-05" db="EMBL/GenBank/DDBJ databases">
        <title>Draft genome of Mucuna pruriens seed.</title>
        <authorList>
            <person name="Nnadi N.E."/>
            <person name="Vos R."/>
            <person name="Hasami M.H."/>
            <person name="Devisetty U.K."/>
            <person name="Aguiy J.C."/>
        </authorList>
    </citation>
    <scope>NUCLEOTIDE SEQUENCE [LARGE SCALE GENOMIC DNA]</scope>
    <source>
        <strain evidence="6">JCA_2017</strain>
    </source>
</reference>
<dbReference type="Gene3D" id="3.40.50.2000">
    <property type="entry name" value="Glycogen Phosphorylase B"/>
    <property type="match status" value="2"/>
</dbReference>
<protein>
    <recommendedName>
        <fullName evidence="5">Glycosyltransferase</fullName>
        <ecNumber evidence="5">2.4.1.-</ecNumber>
    </recommendedName>
</protein>
<evidence type="ECO:0000256" key="3">
    <source>
        <dbReference type="ARBA" id="ARBA00022679"/>
    </source>
</evidence>
<keyword evidence="7" id="KW-1185">Reference proteome</keyword>
<dbReference type="CDD" id="cd03784">
    <property type="entry name" value="GT1_Gtf-like"/>
    <property type="match status" value="1"/>
</dbReference>
<dbReference type="InterPro" id="IPR035595">
    <property type="entry name" value="UDP_glycos_trans_CS"/>
</dbReference>
<comment type="caution">
    <text evidence="6">The sequence shown here is derived from an EMBL/GenBank/DDBJ whole genome shotgun (WGS) entry which is preliminary data.</text>
</comment>
<evidence type="ECO:0000256" key="5">
    <source>
        <dbReference type="RuleBase" id="RU362057"/>
    </source>
</evidence>
<dbReference type="OrthoDB" id="5835829at2759"/>
<dbReference type="PANTHER" id="PTHR48049">
    <property type="entry name" value="GLYCOSYLTRANSFERASE"/>
    <property type="match status" value="1"/>
</dbReference>
<evidence type="ECO:0000256" key="2">
    <source>
        <dbReference type="ARBA" id="ARBA00022676"/>
    </source>
</evidence>
<dbReference type="FunFam" id="3.40.50.2000:FF:000037">
    <property type="entry name" value="Glycosyltransferase"/>
    <property type="match status" value="1"/>
</dbReference>
<evidence type="ECO:0000256" key="1">
    <source>
        <dbReference type="ARBA" id="ARBA00009995"/>
    </source>
</evidence>
<accession>A0A371I1A5</accession>
<organism evidence="6 7">
    <name type="scientific">Mucuna pruriens</name>
    <name type="common">Velvet bean</name>
    <name type="synonym">Dolichos pruriens</name>
    <dbReference type="NCBI Taxonomy" id="157652"/>
    <lineage>
        <taxon>Eukaryota</taxon>
        <taxon>Viridiplantae</taxon>
        <taxon>Streptophyta</taxon>
        <taxon>Embryophyta</taxon>
        <taxon>Tracheophyta</taxon>
        <taxon>Spermatophyta</taxon>
        <taxon>Magnoliopsida</taxon>
        <taxon>eudicotyledons</taxon>
        <taxon>Gunneridae</taxon>
        <taxon>Pentapetalae</taxon>
        <taxon>rosids</taxon>
        <taxon>fabids</taxon>
        <taxon>Fabales</taxon>
        <taxon>Fabaceae</taxon>
        <taxon>Papilionoideae</taxon>
        <taxon>50 kb inversion clade</taxon>
        <taxon>NPAAA clade</taxon>
        <taxon>indigoferoid/millettioid clade</taxon>
        <taxon>Phaseoleae</taxon>
        <taxon>Mucuna</taxon>
    </lineage>
</organism>
<dbReference type="GO" id="GO:0035251">
    <property type="term" value="F:UDP-glucosyltransferase activity"/>
    <property type="evidence" value="ECO:0007669"/>
    <property type="project" value="InterPro"/>
</dbReference>
<dbReference type="PROSITE" id="PS00375">
    <property type="entry name" value="UDPGT"/>
    <property type="match status" value="1"/>
</dbReference>
<gene>
    <name evidence="6" type="primary">FG3</name>
    <name evidence="6" type="ORF">CR513_06900</name>
</gene>
<comment type="similarity">
    <text evidence="1 4">Belongs to the UDP-glycosyltransferase family.</text>
</comment>
<dbReference type="STRING" id="157652.A0A371I1A5"/>
<evidence type="ECO:0000313" key="7">
    <source>
        <dbReference type="Proteomes" id="UP000257109"/>
    </source>
</evidence>
<proteinExistence type="inferred from homology"/>
<feature type="non-terminal residue" evidence="6">
    <location>
        <position position="1"/>
    </location>
</feature>
<keyword evidence="3 4" id="KW-0808">Transferase</keyword>
<dbReference type="SUPFAM" id="SSF53756">
    <property type="entry name" value="UDP-Glycosyltransferase/glycogen phosphorylase"/>
    <property type="match status" value="1"/>
</dbReference>
<sequence>MEQMHIAMYPWLALGHISAYTHLANKIAKKGHRISFFIPKRTKAKVEHLNRYPHLITFIDITIPPVEGLTPDAETTSDIPPQLTLRLVAALDRTEKDIQKLLLHLKPNIIFFDFACFVPNLARSLGIKSVQYHIVNMLFASYVILVEKQCRENNEVGAELNLNLNLMRAPPGFPDSSIKLSTHEVQQLAISIKCEFRSGFRLHDLLSSISKLSDAVGYRSCREIEAPYAEFLQSFYGKPVLLPGPVLPEPPTTALEPKWAEWLSGFNPGSVIYCAFGSECRLPQDQFKEFLLGLELTGFPFLAALKAPIGCESVEEAIPEGFLERVKGRGIVHGGWVQQILILDHPSVGCFITHCGAASMIEALVNKGQIVVLPNAIDQFLNSKVVCNSLKAGVEVEKGDEDGKFTKESVCKAVKTVMDDESEVAREVRANHLKLRNRLLAEVCGRGCNVSSRIKAVQLRFLCLLHSPVCCDAPPTSLKFPKWLKFLNLRLLLLHCNSCFAWSV</sequence>
<dbReference type="Proteomes" id="UP000257109">
    <property type="component" value="Unassembled WGS sequence"/>
</dbReference>
<dbReference type="InterPro" id="IPR002213">
    <property type="entry name" value="UDP_glucos_trans"/>
</dbReference>
<dbReference type="AlphaFoldDB" id="A0A371I1A5"/>
<dbReference type="Pfam" id="PF00201">
    <property type="entry name" value="UDPGT"/>
    <property type="match status" value="1"/>
</dbReference>
<dbReference type="InterPro" id="IPR050481">
    <property type="entry name" value="UDP-glycosyltransf_plant"/>
</dbReference>
<name>A0A371I1A5_MUCPR</name>
<dbReference type="EC" id="2.4.1.-" evidence="5"/>
<keyword evidence="2 4" id="KW-0328">Glycosyltransferase</keyword>
<evidence type="ECO:0000256" key="4">
    <source>
        <dbReference type="RuleBase" id="RU003718"/>
    </source>
</evidence>
<evidence type="ECO:0000313" key="6">
    <source>
        <dbReference type="EMBL" id="RDY08825.1"/>
    </source>
</evidence>
<dbReference type="EMBL" id="QJKJ01001201">
    <property type="protein sequence ID" value="RDY08825.1"/>
    <property type="molecule type" value="Genomic_DNA"/>
</dbReference>
<dbReference type="PANTHER" id="PTHR48049:SF126">
    <property type="entry name" value="ANTHOCYANIDIN 3-O-GLUCOSIDE 2''-O-GLUCOSYLTRANSFERASE-RELATED"/>
    <property type="match status" value="1"/>
</dbReference>